<dbReference type="OrthoDB" id="4918248at2759"/>
<reference evidence="1 2" key="1">
    <citation type="journal article" date="2020" name="G3 (Bethesda)">
        <title>Genetic Underpinnings of Host Manipulation by Ophiocordyceps as Revealed by Comparative Transcriptomics.</title>
        <authorList>
            <person name="Will I."/>
            <person name="Das B."/>
            <person name="Trinh T."/>
            <person name="Brachmann A."/>
            <person name="Ohm R.A."/>
            <person name="de Bekker C."/>
        </authorList>
    </citation>
    <scope>NUCLEOTIDE SEQUENCE [LARGE SCALE GENOMIC DNA]</scope>
    <source>
        <strain evidence="1 2">EC05</strain>
    </source>
</reference>
<proteinExistence type="predicted"/>
<organism evidence="1 2">
    <name type="scientific">Ophiocordyceps camponoti-floridani</name>
    <dbReference type="NCBI Taxonomy" id="2030778"/>
    <lineage>
        <taxon>Eukaryota</taxon>
        <taxon>Fungi</taxon>
        <taxon>Dikarya</taxon>
        <taxon>Ascomycota</taxon>
        <taxon>Pezizomycotina</taxon>
        <taxon>Sordariomycetes</taxon>
        <taxon>Hypocreomycetidae</taxon>
        <taxon>Hypocreales</taxon>
        <taxon>Ophiocordycipitaceae</taxon>
        <taxon>Ophiocordyceps</taxon>
    </lineage>
</organism>
<name>A0A8H4Q744_9HYPO</name>
<dbReference type="AlphaFoldDB" id="A0A8H4Q744"/>
<keyword evidence="2" id="KW-1185">Reference proteome</keyword>
<gene>
    <name evidence="1" type="ORF">GQ602_004561</name>
</gene>
<sequence>MCYQLTRFTCGHLTKNRTQCQNIPPKRHSMLSSLLNPPRPCDKLTKPLLAIDKPCPGCEPEREDKGTLRELRNLADNGVASFKAFLGAVGNSIESSSARSRSSEVINSTSRWAQEHITKTRRRASQDSDRSWVSPLARSIENGELAPYETRTYPWI</sequence>
<dbReference type="EMBL" id="JAACLJ010000004">
    <property type="protein sequence ID" value="KAF4587868.1"/>
    <property type="molecule type" value="Genomic_DNA"/>
</dbReference>
<evidence type="ECO:0000313" key="2">
    <source>
        <dbReference type="Proteomes" id="UP000562929"/>
    </source>
</evidence>
<accession>A0A8H4Q744</accession>
<evidence type="ECO:0000313" key="1">
    <source>
        <dbReference type="EMBL" id="KAF4587868.1"/>
    </source>
</evidence>
<comment type="caution">
    <text evidence="1">The sequence shown here is derived from an EMBL/GenBank/DDBJ whole genome shotgun (WGS) entry which is preliminary data.</text>
</comment>
<dbReference type="Proteomes" id="UP000562929">
    <property type="component" value="Unassembled WGS sequence"/>
</dbReference>
<protein>
    <submittedName>
        <fullName evidence="1">Uncharacterized protein</fullName>
    </submittedName>
</protein>